<dbReference type="RefSeq" id="WP_047021620.1">
    <property type="nucleotide sequence ID" value="NZ_CABMJF010000038.1"/>
</dbReference>
<dbReference type="InterPro" id="IPR001387">
    <property type="entry name" value="Cro/C1-type_HTH"/>
</dbReference>
<evidence type="ECO:0000313" key="3">
    <source>
        <dbReference type="EMBL" id="MBS1011465.1"/>
    </source>
</evidence>
<evidence type="ECO:0000256" key="1">
    <source>
        <dbReference type="ARBA" id="ARBA00023125"/>
    </source>
</evidence>
<reference evidence="3" key="2">
    <citation type="submission" date="2020-12" db="EMBL/GenBank/DDBJ databases">
        <authorList>
            <person name="Mcmullen J.G."/>
        </authorList>
    </citation>
    <scope>NUCLEOTIDE SEQUENCE</scope>
    <source>
        <strain evidence="3">Dm-2019-70</strain>
    </source>
</reference>
<evidence type="ECO:0000313" key="4">
    <source>
        <dbReference type="EMBL" id="TOZ05105.1"/>
    </source>
</evidence>
<proteinExistence type="predicted"/>
<reference evidence="3" key="3">
    <citation type="submission" date="2022-09" db="EMBL/GenBank/DDBJ databases">
        <title>Genome-inferred correspondence between phylogeny and metabolic traits in the wild Drosophila gut microbiome.</title>
        <authorList>
            <person name="Bueno E."/>
            <person name="Blow F."/>
            <person name="Douglas A.E."/>
        </authorList>
    </citation>
    <scope>NUCLEOTIDE SEQUENCE</scope>
    <source>
        <strain evidence="3">Dm-2019-70</strain>
    </source>
</reference>
<dbReference type="CDD" id="cd00093">
    <property type="entry name" value="HTH_XRE"/>
    <property type="match status" value="1"/>
</dbReference>
<gene>
    <name evidence="4" type="ORF">DIS17_03950</name>
    <name evidence="3" type="ORF">JK167_11565</name>
</gene>
<dbReference type="EMBL" id="JAERKF010000016">
    <property type="protein sequence ID" value="MBS1011465.1"/>
    <property type="molecule type" value="Genomic_DNA"/>
</dbReference>
<dbReference type="SMART" id="SM00530">
    <property type="entry name" value="HTH_XRE"/>
    <property type="match status" value="1"/>
</dbReference>
<name>A0A1W6N8G3_LEVBR</name>
<evidence type="ECO:0000313" key="5">
    <source>
        <dbReference type="Proteomes" id="UP000676478"/>
    </source>
</evidence>
<organism evidence="3 5">
    <name type="scientific">Levilactobacillus brevis</name>
    <name type="common">Lactobacillus brevis</name>
    <dbReference type="NCBI Taxonomy" id="1580"/>
    <lineage>
        <taxon>Bacteria</taxon>
        <taxon>Bacillati</taxon>
        <taxon>Bacillota</taxon>
        <taxon>Bacilli</taxon>
        <taxon>Lactobacillales</taxon>
        <taxon>Lactobacillaceae</taxon>
        <taxon>Levilactobacillus</taxon>
    </lineage>
</organism>
<reference evidence="4" key="1">
    <citation type="submission" date="2018-05" db="EMBL/GenBank/DDBJ databases">
        <title>Genome Comparison of Lactic Acid Bacteria Isolated from non-Wheat Sourdough.</title>
        <authorList>
            <person name="Rice T."/>
            <person name="Axel C."/>
            <person name="Lynch K.M."/>
            <person name="Benz C."/>
            <person name="Arendt E.K."/>
            <person name="Coffey A."/>
        </authorList>
    </citation>
    <scope>NUCLEOTIDE SEQUENCE</scope>
    <source>
        <strain evidence="4">TR055</strain>
    </source>
</reference>
<sequence>MRNNIKSLRQEIKMSQTTLAREAKISRPYLSDIENGHVPSLIIASRIAGVLGKSIDDVFFAKMSYMVDKRPEEVS</sequence>
<evidence type="ECO:0000259" key="2">
    <source>
        <dbReference type="PROSITE" id="PS50943"/>
    </source>
</evidence>
<dbReference type="Proteomes" id="UP000676478">
    <property type="component" value="Unassembled WGS sequence"/>
</dbReference>
<dbReference type="PANTHER" id="PTHR46558">
    <property type="entry name" value="TRACRIPTIONAL REGULATORY PROTEIN-RELATED-RELATED"/>
    <property type="match status" value="1"/>
</dbReference>
<dbReference type="GO" id="GO:0003677">
    <property type="term" value="F:DNA binding"/>
    <property type="evidence" value="ECO:0007669"/>
    <property type="project" value="UniProtKB-KW"/>
</dbReference>
<dbReference type="AlphaFoldDB" id="A0A1W6N8G3"/>
<dbReference type="PANTHER" id="PTHR46558:SF4">
    <property type="entry name" value="DNA-BIDING PHAGE PROTEIN"/>
    <property type="match status" value="1"/>
</dbReference>
<comment type="caution">
    <text evidence="3">The sequence shown here is derived from an EMBL/GenBank/DDBJ whole genome shotgun (WGS) entry which is preliminary data.</text>
</comment>
<dbReference type="EMBL" id="QFDK01000003">
    <property type="protein sequence ID" value="TOZ05105.1"/>
    <property type="molecule type" value="Genomic_DNA"/>
</dbReference>
<dbReference type="SUPFAM" id="SSF47413">
    <property type="entry name" value="lambda repressor-like DNA-binding domains"/>
    <property type="match status" value="1"/>
</dbReference>
<dbReference type="InterPro" id="IPR010982">
    <property type="entry name" value="Lambda_DNA-bd_dom_sf"/>
</dbReference>
<dbReference type="Proteomes" id="UP000785759">
    <property type="component" value="Unassembled WGS sequence"/>
</dbReference>
<feature type="domain" description="HTH cro/C1-type" evidence="2">
    <location>
        <begin position="5"/>
        <end position="58"/>
    </location>
</feature>
<dbReference type="Gene3D" id="1.10.260.40">
    <property type="entry name" value="lambda repressor-like DNA-binding domains"/>
    <property type="match status" value="1"/>
</dbReference>
<keyword evidence="1" id="KW-0238">DNA-binding</keyword>
<accession>A0A1W6N8G3</accession>
<dbReference type="Pfam" id="PF01381">
    <property type="entry name" value="HTH_3"/>
    <property type="match status" value="1"/>
</dbReference>
<protein>
    <submittedName>
        <fullName evidence="3">Helix-turn-helix domain-containing protein</fullName>
    </submittedName>
    <submittedName>
        <fullName evidence="4">Transcriptional regulator</fullName>
    </submittedName>
</protein>
<dbReference type="PROSITE" id="PS50943">
    <property type="entry name" value="HTH_CROC1"/>
    <property type="match status" value="1"/>
</dbReference>